<proteinExistence type="inferred from homology"/>
<dbReference type="NCBIfam" id="TIGR02227">
    <property type="entry name" value="sigpep_I_bact"/>
    <property type="match status" value="2"/>
</dbReference>
<evidence type="ECO:0000313" key="5">
    <source>
        <dbReference type="EMBL" id="UOE37639.1"/>
    </source>
</evidence>
<comment type="subcellular location">
    <subcellularLocation>
        <location evidence="3">Membrane</location>
        <topology evidence="3">Single-pass type II membrane protein</topology>
    </subcellularLocation>
</comment>
<comment type="catalytic activity">
    <reaction evidence="3">
        <text>Cleavage of hydrophobic, N-terminal signal or leader sequences from secreted and periplasmic proteins.</text>
        <dbReference type="EC" id="3.4.21.89"/>
    </reaction>
</comment>
<evidence type="ECO:0000259" key="4">
    <source>
        <dbReference type="Pfam" id="PF10502"/>
    </source>
</evidence>
<dbReference type="Pfam" id="PF10502">
    <property type="entry name" value="Peptidase_S26"/>
    <property type="match status" value="2"/>
</dbReference>
<comment type="similarity">
    <text evidence="1 3">Belongs to the peptidase S26 family.</text>
</comment>
<evidence type="ECO:0000256" key="3">
    <source>
        <dbReference type="RuleBase" id="RU362042"/>
    </source>
</evidence>
<dbReference type="PANTHER" id="PTHR43390">
    <property type="entry name" value="SIGNAL PEPTIDASE I"/>
    <property type="match status" value="1"/>
</dbReference>
<keyword evidence="3" id="KW-0472">Membrane</keyword>
<feature type="transmembrane region" description="Helical" evidence="3">
    <location>
        <begin position="132"/>
        <end position="150"/>
    </location>
</feature>
<reference evidence="5 6" key="1">
    <citation type="submission" date="2022-03" db="EMBL/GenBank/DDBJ databases">
        <title>Chryseobacterium sp. isolated from the Andong Sikhe.</title>
        <authorList>
            <person name="Won M."/>
            <person name="Kim S.-J."/>
            <person name="Kwon S.-W."/>
        </authorList>
    </citation>
    <scope>NUCLEOTIDE SEQUENCE [LARGE SCALE GENOMIC DNA]</scope>
    <source>
        <strain evidence="5 6">ADR-1</strain>
    </source>
</reference>
<comment type="caution">
    <text evidence="3">Lacks conserved residue(s) required for the propagation of feature annotation.</text>
</comment>
<dbReference type="EMBL" id="CP094529">
    <property type="protein sequence ID" value="UOE37639.1"/>
    <property type="molecule type" value="Genomic_DNA"/>
</dbReference>
<dbReference type="PRINTS" id="PR00727">
    <property type="entry name" value="LEADERPTASE"/>
</dbReference>
<dbReference type="Gene3D" id="2.10.109.10">
    <property type="entry name" value="Umud Fragment, subunit A"/>
    <property type="match status" value="2"/>
</dbReference>
<dbReference type="InterPro" id="IPR000223">
    <property type="entry name" value="Pept_S26A_signal_pept_1"/>
</dbReference>
<dbReference type="RefSeq" id="WP_243576043.1">
    <property type="nucleotide sequence ID" value="NZ_CP094529.1"/>
</dbReference>
<feature type="domain" description="Peptidase S26" evidence="4">
    <location>
        <begin position="132"/>
        <end position="280"/>
    </location>
</feature>
<dbReference type="PANTHER" id="PTHR43390:SF1">
    <property type="entry name" value="CHLOROPLAST PROCESSING PEPTIDASE"/>
    <property type="match status" value="1"/>
</dbReference>
<gene>
    <name evidence="5" type="primary">lepB</name>
    <name evidence="5" type="ORF">MTP08_11295</name>
</gene>
<feature type="transmembrane region" description="Helical" evidence="3">
    <location>
        <begin position="30"/>
        <end position="46"/>
    </location>
</feature>
<keyword evidence="3 5" id="KW-0378">Hydrolase</keyword>
<feature type="transmembrane region" description="Helical" evidence="3">
    <location>
        <begin position="58"/>
        <end position="77"/>
    </location>
</feature>
<keyword evidence="3" id="KW-1133">Transmembrane helix</keyword>
<feature type="transmembrane region" description="Helical" evidence="3">
    <location>
        <begin position="6"/>
        <end position="23"/>
    </location>
</feature>
<feature type="transmembrane region" description="Helical" evidence="3">
    <location>
        <begin position="530"/>
        <end position="548"/>
    </location>
</feature>
<keyword evidence="6" id="KW-1185">Reference proteome</keyword>
<accession>A0ABY4BER1</accession>
<dbReference type="InterPro" id="IPR019533">
    <property type="entry name" value="Peptidase_S26"/>
</dbReference>
<keyword evidence="3" id="KW-0812">Transmembrane</keyword>
<keyword evidence="3" id="KW-0645">Protease</keyword>
<dbReference type="EC" id="3.4.21.89" evidence="3"/>
<name>A0ABY4BER1_9FLAO</name>
<dbReference type="Pfam" id="PF18936">
    <property type="entry name" value="DUF5684"/>
    <property type="match status" value="1"/>
</dbReference>
<dbReference type="InterPro" id="IPR036286">
    <property type="entry name" value="LexA/Signal_pep-like_sf"/>
</dbReference>
<feature type="domain" description="Peptidase S26" evidence="4">
    <location>
        <begin position="406"/>
        <end position="491"/>
    </location>
</feature>
<dbReference type="Proteomes" id="UP000831068">
    <property type="component" value="Chromosome"/>
</dbReference>
<dbReference type="CDD" id="cd06530">
    <property type="entry name" value="S26_SPase_I"/>
    <property type="match status" value="2"/>
</dbReference>
<dbReference type="SUPFAM" id="SSF51306">
    <property type="entry name" value="LexA/Signal peptidase"/>
    <property type="match status" value="2"/>
</dbReference>
<evidence type="ECO:0000313" key="6">
    <source>
        <dbReference type="Proteomes" id="UP000831068"/>
    </source>
</evidence>
<dbReference type="InterPro" id="IPR043739">
    <property type="entry name" value="DUF5684"/>
</dbReference>
<evidence type="ECO:0000256" key="2">
    <source>
        <dbReference type="ARBA" id="ARBA00019232"/>
    </source>
</evidence>
<sequence>MNYFLTYTVYVLILSVLMGISTWKLFKKLGYSPLFAFIPFYNYFIILKETKHPKWWAILSYLPIVGPIMMSVFHLYLMKKFGKTLFKDQLLTVILPFIYMATVNYSKDVEIEDENELYLTQEEKEAKKKDSFVGSITFAVVFATIIHTFITQPFGIPTGSMERTLLVGDFLFVNKWSYGYRLPMRPVAIPFLQGTIYDFQKDGNPKNDGKSYVEAVKLPYERIFQFNKPQKNDIVVFNYPRDSVHVSLDRADPYVKRCVAVAGDTFEMRDGRMFVNGKPETVLGDQDIQHAFYIEASSEIDVPTLYKRLGFISIAVLDTEKFLAIKNNEKYNINPKNIVYLMQLTNSRLNEIKSLPQVVSTHEDIMDKGEGGISYRNAEKTKIDTTNSIFPINKGWNQDQYGPLRIPKKGDVVAINQETLPEFQWIIKNYEHNTLENKNGKIFINGKETNQYTIKQDYYMMIGDNRDASLDARFFGFVPEENIVGKPMFTWMSIEGAFTDSQSSYQADGWRIRWDRMFKATNTGEANKTSYWWVAVMILVLFFGWEYFMKLFGKKKKDDEI</sequence>
<evidence type="ECO:0000256" key="1">
    <source>
        <dbReference type="ARBA" id="ARBA00009370"/>
    </source>
</evidence>
<dbReference type="GO" id="GO:0009003">
    <property type="term" value="F:signal peptidase activity"/>
    <property type="evidence" value="ECO:0007669"/>
    <property type="project" value="UniProtKB-EC"/>
</dbReference>
<organism evidence="5 6">
    <name type="scientific">Chryseobacterium oryzae</name>
    <dbReference type="NCBI Taxonomy" id="2929799"/>
    <lineage>
        <taxon>Bacteria</taxon>
        <taxon>Pseudomonadati</taxon>
        <taxon>Bacteroidota</taxon>
        <taxon>Flavobacteriia</taxon>
        <taxon>Flavobacteriales</taxon>
        <taxon>Weeksellaceae</taxon>
        <taxon>Chryseobacterium group</taxon>
        <taxon>Chryseobacterium</taxon>
    </lineage>
</organism>
<protein>
    <recommendedName>
        <fullName evidence="2 3">Signal peptidase I</fullName>
        <ecNumber evidence="3">3.4.21.89</ecNumber>
    </recommendedName>
</protein>